<name>A0A183C520_GLOPA</name>
<evidence type="ECO:0000256" key="1">
    <source>
        <dbReference type="SAM" id="MobiDB-lite"/>
    </source>
</evidence>
<accession>A0A183C520</accession>
<evidence type="ECO:0000313" key="3">
    <source>
        <dbReference type="WBParaSite" id="GPLIN_000796500"/>
    </source>
</evidence>
<reference evidence="3" key="2">
    <citation type="submission" date="2016-06" db="UniProtKB">
        <authorList>
            <consortium name="WormBaseParasite"/>
        </authorList>
    </citation>
    <scope>IDENTIFICATION</scope>
</reference>
<dbReference type="AlphaFoldDB" id="A0A183C520"/>
<evidence type="ECO:0000313" key="2">
    <source>
        <dbReference type="Proteomes" id="UP000050741"/>
    </source>
</evidence>
<dbReference type="WBParaSite" id="GPLIN_000796500">
    <property type="protein sequence ID" value="GPLIN_000796500"/>
    <property type="gene ID" value="GPLIN_000796500"/>
</dbReference>
<sequence length="151" mass="15976">MDSQVHAFSSEMSKSEACTKAENVANAVRSSLNEMTNCPGTNGGGETIVANINEQLLSTDGCAYSLSFIKAVFELAASAARHAGGDLSAWDSFIGNFDKQIDVIDNIGNKYNIGITNAGFEYPIKGSDAHQNVPHPSRVIARPGESGSHKL</sequence>
<feature type="region of interest" description="Disordered" evidence="1">
    <location>
        <begin position="127"/>
        <end position="151"/>
    </location>
</feature>
<protein>
    <submittedName>
        <fullName evidence="3">Effector protein</fullName>
    </submittedName>
</protein>
<organism evidence="2 3">
    <name type="scientific">Globodera pallida</name>
    <name type="common">Potato cyst nematode worm</name>
    <name type="synonym">Heterodera pallida</name>
    <dbReference type="NCBI Taxonomy" id="36090"/>
    <lineage>
        <taxon>Eukaryota</taxon>
        <taxon>Metazoa</taxon>
        <taxon>Ecdysozoa</taxon>
        <taxon>Nematoda</taxon>
        <taxon>Chromadorea</taxon>
        <taxon>Rhabditida</taxon>
        <taxon>Tylenchina</taxon>
        <taxon>Tylenchomorpha</taxon>
        <taxon>Tylenchoidea</taxon>
        <taxon>Heteroderidae</taxon>
        <taxon>Heteroderinae</taxon>
        <taxon>Globodera</taxon>
    </lineage>
</organism>
<reference evidence="2" key="1">
    <citation type="submission" date="2014-05" db="EMBL/GenBank/DDBJ databases">
        <title>The genome and life-stage specific transcriptomes of Globodera pallida elucidate key aspects of plant parasitism by a cyst nematode.</title>
        <authorList>
            <person name="Cotton J.A."/>
            <person name="Lilley C.J."/>
            <person name="Jones L.M."/>
            <person name="Kikuchi T."/>
            <person name="Reid A.J."/>
            <person name="Thorpe P."/>
            <person name="Tsai I.J."/>
            <person name="Beasley H."/>
            <person name="Blok V."/>
            <person name="Cock P.J.A."/>
            <person name="Van den Akker S.E."/>
            <person name="Holroyd N."/>
            <person name="Hunt M."/>
            <person name="Mantelin S."/>
            <person name="Naghra H."/>
            <person name="Pain A."/>
            <person name="Palomares-Rius J.E."/>
            <person name="Zarowiecki M."/>
            <person name="Berriman M."/>
            <person name="Jones J.T."/>
            <person name="Urwin P.E."/>
        </authorList>
    </citation>
    <scope>NUCLEOTIDE SEQUENCE [LARGE SCALE GENOMIC DNA]</scope>
    <source>
        <strain evidence="2">Lindley</strain>
    </source>
</reference>
<proteinExistence type="predicted"/>
<keyword evidence="2" id="KW-1185">Reference proteome</keyword>
<dbReference type="Proteomes" id="UP000050741">
    <property type="component" value="Unassembled WGS sequence"/>
</dbReference>